<gene>
    <name evidence="5" type="ORF">I303_04745</name>
    <name evidence="6" type="ORF">I303_104278</name>
</gene>
<evidence type="ECO:0000313" key="5">
    <source>
        <dbReference type="EMBL" id="OBR85410.1"/>
    </source>
</evidence>
<keyword evidence="1" id="KW-0378">Hydrolase</keyword>
<dbReference type="InterPro" id="IPR004843">
    <property type="entry name" value="Calcineurin-like_PHP"/>
</dbReference>
<evidence type="ECO:0000313" key="6">
    <source>
        <dbReference type="EMBL" id="WWC61693.1"/>
    </source>
</evidence>
<keyword evidence="7" id="KW-1185">Reference proteome</keyword>
<dbReference type="RefSeq" id="XP_018263252.1">
    <property type="nucleotide sequence ID" value="XM_018408041.1"/>
</dbReference>
<dbReference type="STRING" id="1296121.A0A1A6A5S3"/>
<dbReference type="KEGG" id="kdj:28968444"/>
<sequence length="709" mass="78529">MFLHSRSALLPILLTLTLSSASPQSSAGSENSRIEAQLSLGPETYTASGIFPTSLFLSYWNEPTQTVSQVQPVVTDLVFNTTYPLDLTSPDKIPNDTSTKDNYPATTLEGEEADKLYESVLADVQSIIAGSEEGDSRSNCTKCTDAMVSAGSLTKQAPRLIPKLLVNLCNDYEFGSTDDCLRYSQNSNGPYYAQVLAYADLSGSDGQFLCHQFLGVSKCEKPPLPKFDASEFWSKPKPSNVVLPESKGTNRIKVLHISNLHLDPRYATGSEANCTSGTCCRNDNPVEALQAGFQPSVSAPRFGYFSCDTPWSLAAAAVQAIPVLTGTDAAEDGADVFNMTIFTGDIVSHGPLYQESQEYVMYTEAAVYDLWKRTLNPSSPMYAAIGNHDSYASDFDSPNTLPGEVKEQFTWNYEHLSSLWRHNDWIDDKAAQQAKAHYGGYSIQHAKNLKIITLNTDLWYKTNVFAYINSSKSDNFGFLRFLASELQEAEDCGSRVYIVGHVLSGWDGTNALPGPTDAFYQIVDRYSQTIAAIFWGHSHEDQHLVYYSQNGTEISVENAQNVAWIAPSLTPSQDMNSGFRMYEVDADTWEILDAHTWYSNVSTYSDLDGQLENGPIYEYEYNTREAYGAAIDWPENASLNATWWHRVTEQMELDNGELVQLYNAHQGKKSIRTPNCTSTECVQAKICYIRSGSTPLALENCIPDFGSVQ</sequence>
<organism evidence="5">
    <name type="scientific">Kwoniella dejecticola CBS 10117</name>
    <dbReference type="NCBI Taxonomy" id="1296121"/>
    <lineage>
        <taxon>Eukaryota</taxon>
        <taxon>Fungi</taxon>
        <taxon>Dikarya</taxon>
        <taxon>Basidiomycota</taxon>
        <taxon>Agaricomycotina</taxon>
        <taxon>Tremellomycetes</taxon>
        <taxon>Tremellales</taxon>
        <taxon>Cryptococcaceae</taxon>
        <taxon>Kwoniella</taxon>
    </lineage>
</organism>
<evidence type="ECO:0000256" key="3">
    <source>
        <dbReference type="SAM" id="SignalP"/>
    </source>
</evidence>
<dbReference type="EMBL" id="KI894031">
    <property type="protein sequence ID" value="OBR85410.1"/>
    <property type="molecule type" value="Genomic_DNA"/>
</dbReference>
<keyword evidence="2" id="KW-0325">Glycoprotein</keyword>
<proteinExistence type="predicted"/>
<dbReference type="GeneID" id="28968444"/>
<feature type="domain" description="Calcineurin-like phosphoesterase" evidence="4">
    <location>
        <begin position="337"/>
        <end position="540"/>
    </location>
</feature>
<dbReference type="GO" id="GO:0008081">
    <property type="term" value="F:phosphoric diester hydrolase activity"/>
    <property type="evidence" value="ECO:0007669"/>
    <property type="project" value="TreeGrafter"/>
</dbReference>
<evidence type="ECO:0000256" key="1">
    <source>
        <dbReference type="ARBA" id="ARBA00022801"/>
    </source>
</evidence>
<dbReference type="VEuPathDB" id="FungiDB:I303_04745"/>
<reference evidence="6" key="2">
    <citation type="submission" date="2013-07" db="EMBL/GenBank/DDBJ databases">
        <authorList>
            <consortium name="The Broad Institute Genome Sequencing Platform"/>
            <person name="Cuomo C."/>
            <person name="Litvintseva A."/>
            <person name="Chen Y."/>
            <person name="Heitman J."/>
            <person name="Sun S."/>
            <person name="Springer D."/>
            <person name="Dromer F."/>
            <person name="Young S.K."/>
            <person name="Zeng Q."/>
            <person name="Gargeya S."/>
            <person name="Fitzgerald M."/>
            <person name="Abouelleil A."/>
            <person name="Alvarado L."/>
            <person name="Berlin A.M."/>
            <person name="Chapman S.B."/>
            <person name="Dewar J."/>
            <person name="Goldberg J."/>
            <person name="Griggs A."/>
            <person name="Gujja S."/>
            <person name="Hansen M."/>
            <person name="Howarth C."/>
            <person name="Imamovic A."/>
            <person name="Larimer J."/>
            <person name="McCowan C."/>
            <person name="Murphy C."/>
            <person name="Pearson M."/>
            <person name="Priest M."/>
            <person name="Roberts A."/>
            <person name="Saif S."/>
            <person name="Shea T."/>
            <person name="Sykes S."/>
            <person name="Wortman J."/>
            <person name="Nusbaum C."/>
            <person name="Birren B."/>
        </authorList>
    </citation>
    <scope>NUCLEOTIDE SEQUENCE</scope>
    <source>
        <strain evidence="6">CBS 10117</strain>
    </source>
</reference>
<feature type="signal peptide" evidence="3">
    <location>
        <begin position="1"/>
        <end position="21"/>
    </location>
</feature>
<accession>A0A1A6A5S3</accession>
<dbReference type="CDD" id="cd00842">
    <property type="entry name" value="MPP_ASMase"/>
    <property type="match status" value="1"/>
</dbReference>
<reference evidence="5" key="1">
    <citation type="submission" date="2013-07" db="EMBL/GenBank/DDBJ databases">
        <title>The Genome Sequence of Cryptococcus dejecticola CBS10117.</title>
        <authorList>
            <consortium name="The Broad Institute Genome Sequencing Platform"/>
            <person name="Cuomo C."/>
            <person name="Litvintseva A."/>
            <person name="Chen Y."/>
            <person name="Heitman J."/>
            <person name="Sun S."/>
            <person name="Springer D."/>
            <person name="Dromer F."/>
            <person name="Young S.K."/>
            <person name="Zeng Q."/>
            <person name="Gargeya S."/>
            <person name="Fitzgerald M."/>
            <person name="Abouelleil A."/>
            <person name="Alvarado L."/>
            <person name="Berlin A.M."/>
            <person name="Chapman S.B."/>
            <person name="Dewar J."/>
            <person name="Goldberg J."/>
            <person name="Griggs A."/>
            <person name="Gujja S."/>
            <person name="Hansen M."/>
            <person name="Howarth C."/>
            <person name="Imamovic A."/>
            <person name="Larimer J."/>
            <person name="McCowan C."/>
            <person name="Murphy C."/>
            <person name="Pearson M."/>
            <person name="Priest M."/>
            <person name="Roberts A."/>
            <person name="Saif S."/>
            <person name="Shea T."/>
            <person name="Sykes S."/>
            <person name="Wortman J."/>
            <person name="Nusbaum C."/>
            <person name="Birren B."/>
        </authorList>
    </citation>
    <scope>NUCLEOTIDE SEQUENCE [LARGE SCALE GENOMIC DNA]</scope>
    <source>
        <strain evidence="5">CBS 10117</strain>
    </source>
</reference>
<dbReference type="GO" id="GO:0005615">
    <property type="term" value="C:extracellular space"/>
    <property type="evidence" value="ECO:0007669"/>
    <property type="project" value="TreeGrafter"/>
</dbReference>
<feature type="chain" id="PRO_5008342135" evidence="3">
    <location>
        <begin position="22"/>
        <end position="709"/>
    </location>
</feature>
<dbReference type="Proteomes" id="UP000078595">
    <property type="component" value="Chromosome 5"/>
</dbReference>
<keyword evidence="3" id="KW-0732">Signal</keyword>
<dbReference type="EMBL" id="CP144534">
    <property type="protein sequence ID" value="WWC61693.1"/>
    <property type="molecule type" value="Genomic_DNA"/>
</dbReference>
<dbReference type="Gene3D" id="3.60.21.10">
    <property type="match status" value="1"/>
</dbReference>
<dbReference type="OrthoDB" id="282973at2759"/>
<dbReference type="PANTHER" id="PTHR10340:SF27">
    <property type="entry name" value="ACL091CP"/>
    <property type="match status" value="1"/>
</dbReference>
<evidence type="ECO:0000259" key="4">
    <source>
        <dbReference type="Pfam" id="PF00149"/>
    </source>
</evidence>
<dbReference type="AlphaFoldDB" id="A0A1A6A5S3"/>
<dbReference type="InterPro" id="IPR041805">
    <property type="entry name" value="ASMase/PPN1_MPP"/>
</dbReference>
<reference evidence="6" key="3">
    <citation type="submission" date="2024-02" db="EMBL/GenBank/DDBJ databases">
        <title>Comparative genomics of Cryptococcus and Kwoniella reveals pathogenesis evolution and contrasting modes of karyotype evolution via chromosome fusion or intercentromeric recombination.</title>
        <authorList>
            <person name="Coelho M.A."/>
            <person name="David-Palma M."/>
            <person name="Shea T."/>
            <person name="Bowers K."/>
            <person name="McGinley-Smith S."/>
            <person name="Mohammad A.W."/>
            <person name="Gnirke A."/>
            <person name="Yurkov A.M."/>
            <person name="Nowrousian M."/>
            <person name="Sun S."/>
            <person name="Cuomo C.A."/>
            <person name="Heitman J."/>
        </authorList>
    </citation>
    <scope>NUCLEOTIDE SEQUENCE</scope>
    <source>
        <strain evidence="6">CBS 10117</strain>
    </source>
</reference>
<dbReference type="PANTHER" id="PTHR10340">
    <property type="entry name" value="SPHINGOMYELIN PHOSPHODIESTERASE"/>
    <property type="match status" value="1"/>
</dbReference>
<dbReference type="SUPFAM" id="SSF56300">
    <property type="entry name" value="Metallo-dependent phosphatases"/>
    <property type="match status" value="1"/>
</dbReference>
<dbReference type="InterPro" id="IPR029052">
    <property type="entry name" value="Metallo-depent_PP-like"/>
</dbReference>
<dbReference type="Pfam" id="PF00149">
    <property type="entry name" value="Metallophos"/>
    <property type="match status" value="1"/>
</dbReference>
<evidence type="ECO:0000313" key="7">
    <source>
        <dbReference type="Proteomes" id="UP000078595"/>
    </source>
</evidence>
<name>A0A1A6A5S3_9TREE</name>
<protein>
    <submittedName>
        <fullName evidence="5">Ser/Thr protein phosphatase</fullName>
    </submittedName>
</protein>
<evidence type="ECO:0000256" key="2">
    <source>
        <dbReference type="ARBA" id="ARBA00023180"/>
    </source>
</evidence>